<dbReference type="EMBL" id="JAOPJF010000009">
    <property type="protein sequence ID" value="KAK1148058.1"/>
    <property type="molecule type" value="Genomic_DNA"/>
</dbReference>
<accession>A0ACC3BBU4</accession>
<gene>
    <name evidence="1" type="ORF">N8T08_010693</name>
</gene>
<proteinExistence type="predicted"/>
<sequence>MTAELGLYGPDVLSAADPTATDPSPILFNNPLVPDWLELPASLGHNEENFESLLGPTSSWPPKPASNETTPTQLQTPKRSGRRNNPPKPKNNASKEKKEKREKFLERNRMAASKCRQKKRQNTNRLQGQFQVAAENKARLEAEVAQLHGEVLYLKDEILRHSQCDDQAIKTYLQQMVTQVTHREDRILRTPELSDPTGPLSSSPDSSIAAQQQEQQAGLDFDESLQLSDSAMQEIDVARRDSEQSLLSTTCTLFSDASIDDMIEFA</sequence>
<name>A0ACC3BBU4_9EURO</name>
<evidence type="ECO:0000313" key="2">
    <source>
        <dbReference type="Proteomes" id="UP001177260"/>
    </source>
</evidence>
<protein>
    <submittedName>
        <fullName evidence="1">Uncharacterized protein</fullName>
    </submittedName>
</protein>
<reference evidence="1 2" key="1">
    <citation type="journal article" date="2023" name="ACS Omega">
        <title>Identification of the Neoaspergillic Acid Biosynthesis Gene Cluster by Establishing an In Vitro CRISPR-Ribonucleoprotein Genetic System in Aspergillus melleus.</title>
        <authorList>
            <person name="Yuan B."/>
            <person name="Grau M.F."/>
            <person name="Murata R.M."/>
            <person name="Torok T."/>
            <person name="Venkateswaran K."/>
            <person name="Stajich J.E."/>
            <person name="Wang C.C.C."/>
        </authorList>
    </citation>
    <scope>NUCLEOTIDE SEQUENCE [LARGE SCALE GENOMIC DNA]</scope>
    <source>
        <strain evidence="1 2">IMV 1140</strain>
    </source>
</reference>
<keyword evidence="2" id="KW-1185">Reference proteome</keyword>
<evidence type="ECO:0000313" key="1">
    <source>
        <dbReference type="EMBL" id="KAK1148058.1"/>
    </source>
</evidence>
<comment type="caution">
    <text evidence="1">The sequence shown here is derived from an EMBL/GenBank/DDBJ whole genome shotgun (WGS) entry which is preliminary data.</text>
</comment>
<organism evidence="1 2">
    <name type="scientific">Aspergillus melleus</name>
    <dbReference type="NCBI Taxonomy" id="138277"/>
    <lineage>
        <taxon>Eukaryota</taxon>
        <taxon>Fungi</taxon>
        <taxon>Dikarya</taxon>
        <taxon>Ascomycota</taxon>
        <taxon>Pezizomycotina</taxon>
        <taxon>Eurotiomycetes</taxon>
        <taxon>Eurotiomycetidae</taxon>
        <taxon>Eurotiales</taxon>
        <taxon>Aspergillaceae</taxon>
        <taxon>Aspergillus</taxon>
        <taxon>Aspergillus subgen. Circumdati</taxon>
    </lineage>
</organism>
<dbReference type="Proteomes" id="UP001177260">
    <property type="component" value="Unassembled WGS sequence"/>
</dbReference>